<comment type="pathway">
    <text evidence="3">Phospholipid metabolism; phosphatidylethanolamine biosynthesis; phosphatidylethanolamine from ethanolamine: step 1/3.</text>
</comment>
<keyword evidence="1" id="KW-0443">Lipid metabolism</keyword>
<reference evidence="7 8" key="1">
    <citation type="submission" date="2019-06" db="EMBL/GenBank/DDBJ databases">
        <title>Draft genomes of female and male turbot (Scophthalmus maximus).</title>
        <authorList>
            <person name="Xu H."/>
            <person name="Xu X.-W."/>
            <person name="Shao C."/>
            <person name="Chen S."/>
        </authorList>
    </citation>
    <scope>NUCLEOTIDE SEQUENCE [LARGE SCALE GENOMIC DNA]</scope>
    <source>
        <strain evidence="7">Ysfricsl-2016a</strain>
        <tissue evidence="7">Blood</tissue>
    </source>
</reference>
<dbReference type="InterPro" id="IPR011009">
    <property type="entry name" value="Kinase-like_dom_sf"/>
</dbReference>
<name>A0A6A4T7Q9_SCOMX</name>
<dbReference type="PANTHER" id="PTHR22603:SF102">
    <property type="entry name" value="CHOLINE KINASE ALPHA"/>
    <property type="match status" value="1"/>
</dbReference>
<dbReference type="Gene3D" id="3.90.1200.10">
    <property type="match status" value="1"/>
</dbReference>
<evidence type="ECO:0000256" key="3">
    <source>
        <dbReference type="ARBA" id="ARBA00037883"/>
    </source>
</evidence>
<evidence type="ECO:0000256" key="6">
    <source>
        <dbReference type="SAM" id="MobiDB-lite"/>
    </source>
</evidence>
<evidence type="ECO:0000313" key="8">
    <source>
        <dbReference type="Proteomes" id="UP000438429"/>
    </source>
</evidence>
<dbReference type="EMBL" id="VEVO01000006">
    <property type="protein sequence ID" value="KAF0040889.1"/>
    <property type="molecule type" value="Genomic_DNA"/>
</dbReference>
<dbReference type="Pfam" id="PF01633">
    <property type="entry name" value="Choline_kinase"/>
    <property type="match status" value="1"/>
</dbReference>
<dbReference type="AlphaFoldDB" id="A0A6A4T7Q9"/>
<comment type="similarity">
    <text evidence="4">Belongs to the choline/ethanolamine kinase family.</text>
</comment>
<dbReference type="GO" id="GO:0006646">
    <property type="term" value="P:phosphatidylethanolamine biosynthetic process"/>
    <property type="evidence" value="ECO:0007669"/>
    <property type="project" value="TreeGrafter"/>
</dbReference>
<dbReference type="CDD" id="cd05156">
    <property type="entry name" value="ChoK_euk"/>
    <property type="match status" value="1"/>
</dbReference>
<sequence>MSLGLLVTEHALHVQPDARDEEDDDDDRRKEAACPDLPDPDTRRRAYLWCREFLHGAWKSVAELDFHCTVIRGGLSNKLFLCSLSDSLDTVGDEPRSILLRLYGAILQMSCNKGDSQQSNKENHLQGAEAMVLESVMFAILAERELGPKLYGIFPQGRLEQYVPSRKLDTCELSDPSLSSEVAEKMAKFHGMRMPFNKEPKWLFGTMDKSLLESTPSPVVFCHNDCQEGNILLLNNHQNSDTQRLMLIDFEYSSYNYRGFDIGNHFCEWMYDYTCEEFPFFRVDAQAYPSKAQQLHFIENYLRESDRGFERLSEDERTKLKQEMYIEVNRFSLASHFFWGLWSIIQARLSTIKFGYLLGELGLRRGHSGEGRRRFTPRCEKPIEVMDTEATDCRSAESDLAPVE</sequence>
<protein>
    <recommendedName>
        <fullName evidence="5">ethanolamine kinase</fullName>
        <ecNumber evidence="5">2.7.1.82</ecNumber>
    </recommendedName>
</protein>
<evidence type="ECO:0000256" key="1">
    <source>
        <dbReference type="ARBA" id="ARBA00023209"/>
    </source>
</evidence>
<dbReference type="Gene3D" id="3.30.200.20">
    <property type="entry name" value="Phosphorylase Kinase, domain 1"/>
    <property type="match status" value="1"/>
</dbReference>
<evidence type="ECO:0000256" key="2">
    <source>
        <dbReference type="ARBA" id="ARBA00023264"/>
    </source>
</evidence>
<dbReference type="GO" id="GO:0005737">
    <property type="term" value="C:cytoplasm"/>
    <property type="evidence" value="ECO:0007669"/>
    <property type="project" value="TreeGrafter"/>
</dbReference>
<gene>
    <name evidence="7" type="ORF">F2P81_006787</name>
</gene>
<dbReference type="SUPFAM" id="SSF56112">
    <property type="entry name" value="Protein kinase-like (PK-like)"/>
    <property type="match status" value="1"/>
</dbReference>
<evidence type="ECO:0000313" key="7">
    <source>
        <dbReference type="EMBL" id="KAF0040889.1"/>
    </source>
</evidence>
<evidence type="ECO:0000256" key="5">
    <source>
        <dbReference type="ARBA" id="ARBA00038874"/>
    </source>
</evidence>
<proteinExistence type="inferred from homology"/>
<comment type="caution">
    <text evidence="7">The sequence shown here is derived from an EMBL/GenBank/DDBJ whole genome shotgun (WGS) entry which is preliminary data.</text>
</comment>
<accession>A0A6A4T7Q9</accession>
<dbReference type="GO" id="GO:0004305">
    <property type="term" value="F:ethanolamine kinase activity"/>
    <property type="evidence" value="ECO:0007669"/>
    <property type="project" value="UniProtKB-EC"/>
</dbReference>
<keyword evidence="1" id="KW-0444">Lipid biosynthesis</keyword>
<keyword evidence="2" id="KW-1208">Phospholipid metabolism</keyword>
<organism evidence="7 8">
    <name type="scientific">Scophthalmus maximus</name>
    <name type="common">Turbot</name>
    <name type="synonym">Psetta maxima</name>
    <dbReference type="NCBI Taxonomy" id="52904"/>
    <lineage>
        <taxon>Eukaryota</taxon>
        <taxon>Metazoa</taxon>
        <taxon>Chordata</taxon>
        <taxon>Craniata</taxon>
        <taxon>Vertebrata</taxon>
        <taxon>Euteleostomi</taxon>
        <taxon>Actinopterygii</taxon>
        <taxon>Neopterygii</taxon>
        <taxon>Teleostei</taxon>
        <taxon>Neoteleostei</taxon>
        <taxon>Acanthomorphata</taxon>
        <taxon>Carangaria</taxon>
        <taxon>Pleuronectiformes</taxon>
        <taxon>Pleuronectoidei</taxon>
        <taxon>Scophthalmidae</taxon>
        <taxon>Scophthalmus</taxon>
    </lineage>
</organism>
<dbReference type="Proteomes" id="UP000438429">
    <property type="component" value="Unassembled WGS sequence"/>
</dbReference>
<dbReference type="GO" id="GO:0004103">
    <property type="term" value="F:choline kinase activity"/>
    <property type="evidence" value="ECO:0007669"/>
    <property type="project" value="TreeGrafter"/>
</dbReference>
<dbReference type="EC" id="2.7.1.82" evidence="5"/>
<dbReference type="PANTHER" id="PTHR22603">
    <property type="entry name" value="CHOLINE/ETHANOALAMINE KINASE"/>
    <property type="match status" value="1"/>
</dbReference>
<evidence type="ECO:0000256" key="4">
    <source>
        <dbReference type="ARBA" id="ARBA00038211"/>
    </source>
</evidence>
<feature type="region of interest" description="Disordered" evidence="6">
    <location>
        <begin position="16"/>
        <end position="37"/>
    </location>
</feature>
<keyword evidence="1" id="KW-0594">Phospholipid biosynthesis</keyword>